<name>A0ABN1K2D6_9BURK</name>
<dbReference type="Proteomes" id="UP001500279">
    <property type="component" value="Unassembled WGS sequence"/>
</dbReference>
<sequence length="411" mass="44045">MTNSLRIALLTHSVLPRGGVVHTLELAEALHARGHAVTVLAPAEPGQRLFRRTSCEVALLPLPEVTGDLVQQVGQRIAGLERGLPALLRGRFDLLHAQDSLSGNALATLRRRCADLPAWVRTVHHLDSFAQPQLADWQRRAWQAADAVACVSDTWCECLLREHGLRAARMFNGVNLDRFRPGPVARDAAQLAALGLLDDTPICLAVGGVEQRKNSVRLLQAFGALRANDPAWADARLVIAGGASLLDHSSALRGWQAALAALGLGEGPGEPVQRLGAVADAALPALMRRARLLAMPSLVEGFGLVALEALACGTPVLVSRRAPFTEHLAGAPAVAWCEPEDVGSIARGLQQAALAQRLHQPPPVCLAHSWARSAALHQGWYQRVLQRRVLRTGVSRADQAERDAQSCDIPS</sequence>
<dbReference type="Gene3D" id="3.40.50.2000">
    <property type="entry name" value="Glycogen Phosphorylase B"/>
    <property type="match status" value="2"/>
</dbReference>
<keyword evidence="5" id="KW-1185">Reference proteome</keyword>
<dbReference type="CDD" id="cd03801">
    <property type="entry name" value="GT4_PimA-like"/>
    <property type="match status" value="1"/>
</dbReference>
<dbReference type="Pfam" id="PF00534">
    <property type="entry name" value="Glycos_transf_1"/>
    <property type="match status" value="1"/>
</dbReference>
<feature type="domain" description="Glycosyltransferase subfamily 4-like N-terminal" evidence="3">
    <location>
        <begin position="17"/>
        <end position="178"/>
    </location>
</feature>
<protein>
    <submittedName>
        <fullName evidence="4">MSMEG_0565 family glycosyltransferase</fullName>
    </submittedName>
</protein>
<dbReference type="NCBIfam" id="TIGR04047">
    <property type="entry name" value="MSMEG_0565_glyc"/>
    <property type="match status" value="1"/>
</dbReference>
<dbReference type="PANTHER" id="PTHR46401">
    <property type="entry name" value="GLYCOSYLTRANSFERASE WBBK-RELATED"/>
    <property type="match status" value="1"/>
</dbReference>
<keyword evidence="1" id="KW-0808">Transferase</keyword>
<organism evidence="4 5">
    <name type="scientific">Ideonella azotifigens</name>
    <dbReference type="NCBI Taxonomy" id="513160"/>
    <lineage>
        <taxon>Bacteria</taxon>
        <taxon>Pseudomonadati</taxon>
        <taxon>Pseudomonadota</taxon>
        <taxon>Betaproteobacteria</taxon>
        <taxon>Burkholderiales</taxon>
        <taxon>Sphaerotilaceae</taxon>
        <taxon>Ideonella</taxon>
    </lineage>
</organism>
<accession>A0ABN1K2D6</accession>
<evidence type="ECO:0000256" key="1">
    <source>
        <dbReference type="ARBA" id="ARBA00022679"/>
    </source>
</evidence>
<evidence type="ECO:0000313" key="5">
    <source>
        <dbReference type="Proteomes" id="UP001500279"/>
    </source>
</evidence>
<comment type="caution">
    <text evidence="4">The sequence shown here is derived from an EMBL/GenBank/DDBJ whole genome shotgun (WGS) entry which is preliminary data.</text>
</comment>
<dbReference type="InterPro" id="IPR028098">
    <property type="entry name" value="Glyco_trans_4-like_N"/>
</dbReference>
<reference evidence="4 5" key="1">
    <citation type="journal article" date="2019" name="Int. J. Syst. Evol. Microbiol.">
        <title>The Global Catalogue of Microorganisms (GCM) 10K type strain sequencing project: providing services to taxonomists for standard genome sequencing and annotation.</title>
        <authorList>
            <consortium name="The Broad Institute Genomics Platform"/>
            <consortium name="The Broad Institute Genome Sequencing Center for Infectious Disease"/>
            <person name="Wu L."/>
            <person name="Ma J."/>
        </authorList>
    </citation>
    <scope>NUCLEOTIDE SEQUENCE [LARGE SCALE GENOMIC DNA]</scope>
    <source>
        <strain evidence="4 5">JCM 15503</strain>
    </source>
</reference>
<evidence type="ECO:0000259" key="2">
    <source>
        <dbReference type="Pfam" id="PF00534"/>
    </source>
</evidence>
<dbReference type="RefSeq" id="WP_231012831.1">
    <property type="nucleotide sequence ID" value="NZ_BAAAEW010000016.1"/>
</dbReference>
<dbReference type="Pfam" id="PF13439">
    <property type="entry name" value="Glyco_transf_4"/>
    <property type="match status" value="1"/>
</dbReference>
<evidence type="ECO:0000313" key="4">
    <source>
        <dbReference type="EMBL" id="GAA0752932.1"/>
    </source>
</evidence>
<dbReference type="PANTHER" id="PTHR46401:SF2">
    <property type="entry name" value="GLYCOSYLTRANSFERASE WBBK-RELATED"/>
    <property type="match status" value="1"/>
</dbReference>
<dbReference type="InterPro" id="IPR001296">
    <property type="entry name" value="Glyco_trans_1"/>
</dbReference>
<feature type="domain" description="Glycosyl transferase family 1" evidence="2">
    <location>
        <begin position="194"/>
        <end position="352"/>
    </location>
</feature>
<proteinExistence type="predicted"/>
<evidence type="ECO:0000259" key="3">
    <source>
        <dbReference type="Pfam" id="PF13439"/>
    </source>
</evidence>
<dbReference type="EMBL" id="BAAAEW010000016">
    <property type="protein sequence ID" value="GAA0752932.1"/>
    <property type="molecule type" value="Genomic_DNA"/>
</dbReference>
<dbReference type="InterPro" id="IPR023986">
    <property type="entry name" value="GlycosylTfrase_MSMEG0565"/>
</dbReference>
<gene>
    <name evidence="4" type="ORF">GCM10009107_27260</name>
</gene>
<dbReference type="SUPFAM" id="SSF53756">
    <property type="entry name" value="UDP-Glycosyltransferase/glycogen phosphorylase"/>
    <property type="match status" value="1"/>
</dbReference>